<protein>
    <submittedName>
        <fullName evidence="1">Uncharacterized protein</fullName>
    </submittedName>
</protein>
<dbReference type="RefSeq" id="WP_093616038.1">
    <property type="nucleotide sequence ID" value="NZ_BOMT01000042.1"/>
</dbReference>
<evidence type="ECO:0000313" key="1">
    <source>
        <dbReference type="EMBL" id="SFF20384.1"/>
    </source>
</evidence>
<dbReference type="OrthoDB" id="7834500at2"/>
<accession>A0A1I2GR06</accession>
<dbReference type="STRING" id="35752.SAMN05421541_107139"/>
<keyword evidence="2" id="KW-1185">Reference proteome</keyword>
<organism evidence="1 2">
    <name type="scientific">Actinoplanes philippinensis</name>
    <dbReference type="NCBI Taxonomy" id="35752"/>
    <lineage>
        <taxon>Bacteria</taxon>
        <taxon>Bacillati</taxon>
        <taxon>Actinomycetota</taxon>
        <taxon>Actinomycetes</taxon>
        <taxon>Micromonosporales</taxon>
        <taxon>Micromonosporaceae</taxon>
        <taxon>Actinoplanes</taxon>
    </lineage>
</organism>
<reference evidence="1 2" key="1">
    <citation type="submission" date="2016-10" db="EMBL/GenBank/DDBJ databases">
        <authorList>
            <person name="de Groot N.N."/>
        </authorList>
    </citation>
    <scope>NUCLEOTIDE SEQUENCE [LARGE SCALE GENOMIC DNA]</scope>
    <source>
        <strain evidence="1 2">DSM 43019</strain>
    </source>
</reference>
<dbReference type="AlphaFoldDB" id="A0A1I2GR06"/>
<evidence type="ECO:0000313" key="2">
    <source>
        <dbReference type="Proteomes" id="UP000199645"/>
    </source>
</evidence>
<name>A0A1I2GR06_9ACTN</name>
<sequence length="308" mass="33987">MGLGAIVPRTHLQSWATAQVNAAASRLPAPARRRLTPFGGGATAMPDGAELRWRPVSTLAGMRLTEWSDAGFRTSVRVFRRPAGGLRWVVIPTIHMGHPDYYWAIWQRLRSCQAVVAEQYDGPSSTGYAYATAMRLTRQRASRELVHQDIDYGALGVPVIFPDAHTAPPPEDDRRMPDLGWADVIVSTPGLALRMALSGRDDWLAGQGLDVDDTTEFAPMPGEVLGPDGLTERDRLLLGVIREIDEAFAVEDIEVAVVFGAAHMPLVVRELTGTLGHRPFAEEPWLTAIDFDEPPYLRKPSLDGWMDW</sequence>
<proteinExistence type="predicted"/>
<dbReference type="Proteomes" id="UP000199645">
    <property type="component" value="Unassembled WGS sequence"/>
</dbReference>
<gene>
    <name evidence="1" type="ORF">SAMN05421541_107139</name>
</gene>
<dbReference type="EMBL" id="FONV01000007">
    <property type="protein sequence ID" value="SFF20384.1"/>
    <property type="molecule type" value="Genomic_DNA"/>
</dbReference>